<dbReference type="STRING" id="943816.AN217_01640"/>
<feature type="compositionally biased region" description="Basic and acidic residues" evidence="1">
    <location>
        <begin position="175"/>
        <end position="187"/>
    </location>
</feature>
<evidence type="ECO:0000256" key="1">
    <source>
        <dbReference type="SAM" id="MobiDB-lite"/>
    </source>
</evidence>
<sequence>MVSAPDSARPPAGVARAAGGTCSKGSGEDPLLLVVDPVARLTDAESVRIARDVLRAATPGLKLCLPDDPAQTPRLLARCGSRRPVLVGDDRALLHAVRYLHGERALGGTALSVVPVGDGPSVALARSLGLPLDAVSAARTVLRGNPHAMDLLVDDEDGVVLGGVRTEASPAVRPPRREEHAERDADRAGQLAGQWRRMYQALARTMLAHGRGRASGERGGLSPAAAGRPVPSSPPASRRPPARGAQRLRVEADGAVVAGPDRPVTDVTVRTTGTGGLAEVSVQPLAGTPLRVRAHTVTVSAPDGFPGFRYRADADADSGAPAAPAASRTWTVLPRAWHLVLPAG</sequence>
<feature type="region of interest" description="Disordered" evidence="1">
    <location>
        <begin position="1"/>
        <end position="23"/>
    </location>
</feature>
<gene>
    <name evidence="2" type="ORF">SAMN05421870_102159</name>
</gene>
<feature type="region of interest" description="Disordered" evidence="1">
    <location>
        <begin position="165"/>
        <end position="190"/>
    </location>
</feature>
<evidence type="ECO:0000313" key="3">
    <source>
        <dbReference type="Proteomes" id="UP000182841"/>
    </source>
</evidence>
<dbReference type="EMBL" id="FOGO01000002">
    <property type="protein sequence ID" value="SER50003.1"/>
    <property type="molecule type" value="Genomic_DNA"/>
</dbReference>
<dbReference type="Gene3D" id="3.40.50.10330">
    <property type="entry name" value="Probable inorganic polyphosphate/atp-NAD kinase, domain 1"/>
    <property type="match status" value="1"/>
</dbReference>
<dbReference type="Proteomes" id="UP000182841">
    <property type="component" value="Unassembled WGS sequence"/>
</dbReference>
<dbReference type="InterPro" id="IPR016064">
    <property type="entry name" value="NAD/diacylglycerol_kinase_sf"/>
</dbReference>
<dbReference type="InterPro" id="IPR017438">
    <property type="entry name" value="ATP-NAD_kinase_N"/>
</dbReference>
<evidence type="ECO:0008006" key="4">
    <source>
        <dbReference type="Google" id="ProtNLM"/>
    </source>
</evidence>
<proteinExistence type="predicted"/>
<keyword evidence="3" id="KW-1185">Reference proteome</keyword>
<dbReference type="SUPFAM" id="SSF111331">
    <property type="entry name" value="NAD kinase/diacylglycerol kinase-like"/>
    <property type="match status" value="1"/>
</dbReference>
<organism evidence="2 3">
    <name type="scientific">Streptomyces qinglanensis</name>
    <dbReference type="NCBI Taxonomy" id="943816"/>
    <lineage>
        <taxon>Bacteria</taxon>
        <taxon>Bacillati</taxon>
        <taxon>Actinomycetota</taxon>
        <taxon>Actinomycetes</taxon>
        <taxon>Kitasatosporales</taxon>
        <taxon>Streptomycetaceae</taxon>
        <taxon>Streptomyces</taxon>
    </lineage>
</organism>
<accession>A0A1H9PR23</accession>
<reference evidence="3" key="1">
    <citation type="submission" date="2016-10" db="EMBL/GenBank/DDBJ databases">
        <authorList>
            <person name="Varghese N."/>
            <person name="Submissions S."/>
        </authorList>
    </citation>
    <scope>NUCLEOTIDE SEQUENCE [LARGE SCALE GENOMIC DNA]</scope>
    <source>
        <strain evidence="3">CGMCC 4.6825</strain>
    </source>
</reference>
<feature type="region of interest" description="Disordered" evidence="1">
    <location>
        <begin position="209"/>
        <end position="248"/>
    </location>
</feature>
<name>A0A1H9PR23_9ACTN</name>
<dbReference type="AlphaFoldDB" id="A0A1H9PR23"/>
<feature type="compositionally biased region" description="Low complexity" evidence="1">
    <location>
        <begin position="9"/>
        <end position="20"/>
    </location>
</feature>
<protein>
    <recommendedName>
        <fullName evidence="4">Diacylglycerol kinase</fullName>
    </recommendedName>
</protein>
<evidence type="ECO:0000313" key="2">
    <source>
        <dbReference type="EMBL" id="SER50003.1"/>
    </source>
</evidence>